<evidence type="ECO:0000313" key="1">
    <source>
        <dbReference type="EMBL" id="RAM37233.1"/>
    </source>
</evidence>
<accession>A0A328HJP5</accession>
<dbReference type="Proteomes" id="UP000249166">
    <property type="component" value="Unassembled WGS sequence"/>
</dbReference>
<gene>
    <name evidence="1" type="ORF">DBZ45_10430</name>
</gene>
<evidence type="ECO:0000313" key="2">
    <source>
        <dbReference type="Proteomes" id="UP000249166"/>
    </source>
</evidence>
<comment type="caution">
    <text evidence="1">The sequence shown here is derived from an EMBL/GenBank/DDBJ whole genome shotgun (WGS) entry which is preliminary data.</text>
</comment>
<organism evidence="1 2">
    <name type="scientific">Arthrobacter globiformis</name>
    <dbReference type="NCBI Taxonomy" id="1665"/>
    <lineage>
        <taxon>Bacteria</taxon>
        <taxon>Bacillati</taxon>
        <taxon>Actinomycetota</taxon>
        <taxon>Actinomycetes</taxon>
        <taxon>Micrococcales</taxon>
        <taxon>Micrococcaceae</taxon>
        <taxon>Arthrobacter</taxon>
    </lineage>
</organism>
<protein>
    <submittedName>
        <fullName evidence="1">Uncharacterized protein</fullName>
    </submittedName>
</protein>
<proteinExistence type="predicted"/>
<sequence>MNMQDYAESKAICRDAFGLLLKLHRNVKGMASGMKPDRELADSLTDLQARAEFHLPAPLPEKLRAAVEAMTPVTSAVKAGDFISAQKIVEDGSIKAARVEFLESVQKEFDRLHLHIYKMGASPVTLAWRTVFRRWPEGSRSSGTPLTREADHRQAM</sequence>
<reference evidence="1 2" key="1">
    <citation type="submission" date="2018-04" db="EMBL/GenBank/DDBJ databases">
        <title>Bacteria isolated from cave deposits of Manipur.</title>
        <authorList>
            <person name="Sahoo D."/>
            <person name="Sarangthem I."/>
            <person name="Nandeibam J."/>
        </authorList>
    </citation>
    <scope>NUCLEOTIDE SEQUENCE [LARGE SCALE GENOMIC DNA]</scope>
    <source>
        <strain evidence="2">mrc11</strain>
    </source>
</reference>
<name>A0A328HJP5_ARTGO</name>
<dbReference type="AlphaFoldDB" id="A0A328HJP5"/>
<dbReference type="EMBL" id="QLNP01000074">
    <property type="protein sequence ID" value="RAM37233.1"/>
    <property type="molecule type" value="Genomic_DNA"/>
</dbReference>